<evidence type="ECO:0000313" key="2">
    <source>
        <dbReference type="Proteomes" id="UP000773850"/>
    </source>
</evidence>
<evidence type="ECO:0000313" key="1">
    <source>
        <dbReference type="EMBL" id="KAF6510766.1"/>
    </source>
</evidence>
<name>A0ABQ7HEY9_GEOSE</name>
<gene>
    <name evidence="1" type="ORF">GS8_2923</name>
</gene>
<sequence>MISWGTFFPAILPADIDRIGERLPDFDAAKVVVRNGLTS</sequence>
<keyword evidence="2" id="KW-1185">Reference proteome</keyword>
<comment type="caution">
    <text evidence="1">The sequence shown here is derived from an EMBL/GenBank/DDBJ whole genome shotgun (WGS) entry which is preliminary data.</text>
</comment>
<accession>A0ABQ7HEY9</accession>
<dbReference type="EMBL" id="LUCS01000028">
    <property type="protein sequence ID" value="KAF6510766.1"/>
    <property type="molecule type" value="Genomic_DNA"/>
</dbReference>
<dbReference type="Proteomes" id="UP000773850">
    <property type="component" value="Unassembled WGS sequence"/>
</dbReference>
<organism evidence="1 2">
    <name type="scientific">Geobacillus stearothermophilus</name>
    <name type="common">Bacillus stearothermophilus</name>
    <dbReference type="NCBI Taxonomy" id="1422"/>
    <lineage>
        <taxon>Bacteria</taxon>
        <taxon>Bacillati</taxon>
        <taxon>Bacillota</taxon>
        <taxon>Bacilli</taxon>
        <taxon>Bacillales</taxon>
        <taxon>Anoxybacillaceae</taxon>
        <taxon>Geobacillus</taxon>
    </lineage>
</organism>
<proteinExistence type="predicted"/>
<reference evidence="1 2" key="1">
    <citation type="submission" date="2016-03" db="EMBL/GenBank/DDBJ databases">
        <title>Spore heat resistance.</title>
        <authorList>
            <person name="Boekhorst J."/>
            <person name="Berendsen E.M."/>
            <person name="Wells-Bennik M.H."/>
            <person name="Kuipers O.P."/>
        </authorList>
    </citation>
    <scope>NUCLEOTIDE SEQUENCE [LARGE SCALE GENOMIC DNA]</scope>
    <source>
        <strain evidence="1 2">GS8</strain>
    </source>
</reference>
<protein>
    <submittedName>
        <fullName evidence="1">Uncharacterized protein</fullName>
    </submittedName>
</protein>